<dbReference type="Gene3D" id="1.10.287.950">
    <property type="entry name" value="Methyl-accepting chemotaxis protein"/>
    <property type="match status" value="1"/>
</dbReference>
<comment type="caution">
    <text evidence="2">The sequence shown here is derived from an EMBL/GenBank/DDBJ whole genome shotgun (WGS) entry which is preliminary data.</text>
</comment>
<organism evidence="2">
    <name type="scientific">marine sediment metagenome</name>
    <dbReference type="NCBI Taxonomy" id="412755"/>
    <lineage>
        <taxon>unclassified sequences</taxon>
        <taxon>metagenomes</taxon>
        <taxon>ecological metagenomes</taxon>
    </lineage>
</organism>
<gene>
    <name evidence="2" type="ORF">S12H4_47899</name>
</gene>
<feature type="non-terminal residue" evidence="2">
    <location>
        <position position="1"/>
    </location>
</feature>
<evidence type="ECO:0000256" key="1">
    <source>
        <dbReference type="SAM" id="Coils"/>
    </source>
</evidence>
<evidence type="ECO:0000313" key="2">
    <source>
        <dbReference type="EMBL" id="GAJ14119.1"/>
    </source>
</evidence>
<protein>
    <recommendedName>
        <fullName evidence="3">Methyl-accepting transducer domain-containing protein</fullName>
    </recommendedName>
</protein>
<name>X1U9F9_9ZZZZ</name>
<dbReference type="EMBL" id="BARW01029871">
    <property type="protein sequence ID" value="GAJ14119.1"/>
    <property type="molecule type" value="Genomic_DNA"/>
</dbReference>
<accession>X1U9F9</accession>
<feature type="coiled-coil region" evidence="1">
    <location>
        <begin position="34"/>
        <end position="61"/>
    </location>
</feature>
<evidence type="ECO:0008006" key="3">
    <source>
        <dbReference type="Google" id="ProtNLM"/>
    </source>
</evidence>
<proteinExistence type="predicted"/>
<keyword evidence="1" id="KW-0175">Coiled coil</keyword>
<sequence length="176" mass="19274">KKLDDLVTSLITLIDNANEVIGDPNNKENFRITMANLAEASKEATDRLRQTKKTLGQIEETLEGASAAIEEARPTIEEFRKLAAAGRETLKSADAKAERLVTALVDTSGQLGKSLSEVRVILEKVNSGQGSAGRFLNDGKFYEGLLDNAEQMEMLLKEIKAFVSRAREKGVPIKLK</sequence>
<dbReference type="AlphaFoldDB" id="X1U9F9"/>
<reference evidence="2" key="1">
    <citation type="journal article" date="2014" name="Front. Microbiol.">
        <title>High frequency of phylogenetically diverse reductive dehalogenase-homologous genes in deep subseafloor sedimentary metagenomes.</title>
        <authorList>
            <person name="Kawai M."/>
            <person name="Futagami T."/>
            <person name="Toyoda A."/>
            <person name="Takaki Y."/>
            <person name="Nishi S."/>
            <person name="Hori S."/>
            <person name="Arai W."/>
            <person name="Tsubouchi T."/>
            <person name="Morono Y."/>
            <person name="Uchiyama I."/>
            <person name="Ito T."/>
            <person name="Fujiyama A."/>
            <person name="Inagaki F."/>
            <person name="Takami H."/>
        </authorList>
    </citation>
    <scope>NUCLEOTIDE SEQUENCE</scope>
    <source>
        <strain evidence="2">Expedition CK06-06</strain>
    </source>
</reference>